<accession>A0A6A6U9M8</accession>
<gene>
    <name evidence="2" type="ORF">BT63DRAFT_456896</name>
</gene>
<dbReference type="InterPro" id="IPR053175">
    <property type="entry name" value="DHMBA_Reg_Transcription_Factor"/>
</dbReference>
<dbReference type="OrthoDB" id="2991872at2759"/>
<dbReference type="Pfam" id="PF11951">
    <property type="entry name" value="Fungal_trans_2"/>
    <property type="match status" value="1"/>
</dbReference>
<name>A0A6A6U9M8_9PEZI</name>
<dbReference type="Proteomes" id="UP000799302">
    <property type="component" value="Unassembled WGS sequence"/>
</dbReference>
<dbReference type="InterPro" id="IPR021858">
    <property type="entry name" value="Fun_TF"/>
</dbReference>
<proteinExistence type="predicted"/>
<protein>
    <recommendedName>
        <fullName evidence="4">Zn(2)-C6 fungal-type domain-containing protein</fullName>
    </recommendedName>
</protein>
<evidence type="ECO:0008006" key="4">
    <source>
        <dbReference type="Google" id="ProtNLM"/>
    </source>
</evidence>
<feature type="region of interest" description="Disordered" evidence="1">
    <location>
        <begin position="44"/>
        <end position="64"/>
    </location>
</feature>
<evidence type="ECO:0000313" key="3">
    <source>
        <dbReference type="Proteomes" id="UP000799302"/>
    </source>
</evidence>
<sequence>MSQAKSEGRPNCNRCVKRGDECTGYRDDADLIFRHETQKIENKLSSGGNTLRRRASDISTSGLSDLSSTTLVSFRSPSSQASKSSTLFSEKSFSAYADVFDASPLGHSSNPVSELASISSSIEDQATSEFFEKFVMYPCNLGSSPGFLEFLPGLFEEPHIETRTGLRWAVRAAAYANLAQEHGKPALKEKAVECYGLALSALSRSLTKKNQTVDDHILMAVVVLDFFETMYLGISPKLGGHAEGMKQILRLRGPSQPYDAKSWSLFQLAHHRIQKQQLAFRQEASPESKAWLEPLNMELPEAQIEKQNFEISRVCALARKLVSQIDNINLSAERILPIIEEIRSLDEIAVSWRSSPSWQFQTLKRSDMPRDARTATFPETIQLHRDGSTRTKLFSIRQASTAMIQLLADEVISTVPQSFGDINAQGMLQNSAQVARSSGLGGYFLLWSIKIIKVNEHVSHSTREYAKAVFERIRESTGMKSVLGDWSCI</sequence>
<evidence type="ECO:0000256" key="1">
    <source>
        <dbReference type="SAM" id="MobiDB-lite"/>
    </source>
</evidence>
<dbReference type="EMBL" id="MU004237">
    <property type="protein sequence ID" value="KAF2667594.1"/>
    <property type="molecule type" value="Genomic_DNA"/>
</dbReference>
<keyword evidence="3" id="KW-1185">Reference proteome</keyword>
<dbReference type="AlphaFoldDB" id="A0A6A6U9M8"/>
<organism evidence="2 3">
    <name type="scientific">Microthyrium microscopicum</name>
    <dbReference type="NCBI Taxonomy" id="703497"/>
    <lineage>
        <taxon>Eukaryota</taxon>
        <taxon>Fungi</taxon>
        <taxon>Dikarya</taxon>
        <taxon>Ascomycota</taxon>
        <taxon>Pezizomycotina</taxon>
        <taxon>Dothideomycetes</taxon>
        <taxon>Dothideomycetes incertae sedis</taxon>
        <taxon>Microthyriales</taxon>
        <taxon>Microthyriaceae</taxon>
        <taxon>Microthyrium</taxon>
    </lineage>
</organism>
<evidence type="ECO:0000313" key="2">
    <source>
        <dbReference type="EMBL" id="KAF2667594.1"/>
    </source>
</evidence>
<dbReference type="PANTHER" id="PTHR38791">
    <property type="entry name" value="ZN(II)2CYS6 TRANSCRIPTION FACTOR (EUROFUNG)-RELATED-RELATED"/>
    <property type="match status" value="1"/>
</dbReference>
<reference evidence="2" key="1">
    <citation type="journal article" date="2020" name="Stud. Mycol.">
        <title>101 Dothideomycetes genomes: a test case for predicting lifestyles and emergence of pathogens.</title>
        <authorList>
            <person name="Haridas S."/>
            <person name="Albert R."/>
            <person name="Binder M."/>
            <person name="Bloem J."/>
            <person name="Labutti K."/>
            <person name="Salamov A."/>
            <person name="Andreopoulos B."/>
            <person name="Baker S."/>
            <person name="Barry K."/>
            <person name="Bills G."/>
            <person name="Bluhm B."/>
            <person name="Cannon C."/>
            <person name="Castanera R."/>
            <person name="Culley D."/>
            <person name="Daum C."/>
            <person name="Ezra D."/>
            <person name="Gonzalez J."/>
            <person name="Henrissat B."/>
            <person name="Kuo A."/>
            <person name="Liang C."/>
            <person name="Lipzen A."/>
            <person name="Lutzoni F."/>
            <person name="Magnuson J."/>
            <person name="Mondo S."/>
            <person name="Nolan M."/>
            <person name="Ohm R."/>
            <person name="Pangilinan J."/>
            <person name="Park H.-J."/>
            <person name="Ramirez L."/>
            <person name="Alfaro M."/>
            <person name="Sun H."/>
            <person name="Tritt A."/>
            <person name="Yoshinaga Y."/>
            <person name="Zwiers L.-H."/>
            <person name="Turgeon B."/>
            <person name="Goodwin S."/>
            <person name="Spatafora J."/>
            <person name="Crous P."/>
            <person name="Grigoriev I."/>
        </authorList>
    </citation>
    <scope>NUCLEOTIDE SEQUENCE</scope>
    <source>
        <strain evidence="2">CBS 115976</strain>
    </source>
</reference>